<dbReference type="Pfam" id="PF13511">
    <property type="entry name" value="DUF4124"/>
    <property type="match status" value="1"/>
</dbReference>
<dbReference type="EMBL" id="UOFS01000006">
    <property type="protein sequence ID" value="VAW91508.1"/>
    <property type="molecule type" value="Genomic_DNA"/>
</dbReference>
<evidence type="ECO:0000256" key="1">
    <source>
        <dbReference type="SAM" id="Phobius"/>
    </source>
</evidence>
<protein>
    <recommendedName>
        <fullName evidence="2">DUF4124 domain-containing protein</fullName>
    </recommendedName>
</protein>
<keyword evidence="1" id="KW-0472">Membrane</keyword>
<reference evidence="3" key="1">
    <citation type="submission" date="2018-06" db="EMBL/GenBank/DDBJ databases">
        <authorList>
            <person name="Zhirakovskaya E."/>
        </authorList>
    </citation>
    <scope>NUCLEOTIDE SEQUENCE</scope>
</reference>
<dbReference type="InterPro" id="IPR025392">
    <property type="entry name" value="DUF4124"/>
</dbReference>
<feature type="domain" description="DUF4124" evidence="2">
    <location>
        <begin position="21"/>
        <end position="71"/>
    </location>
</feature>
<evidence type="ECO:0000313" key="3">
    <source>
        <dbReference type="EMBL" id="VAW91508.1"/>
    </source>
</evidence>
<sequence length="155" mass="17684">MKYFTQISSTLVFRLMFVLVFILTSSLSYAALYKSVDEDGNVSYSQSPPKSGNYKTIKVKKFKPVAADAASKSLKAKESFAKGAKKREENDLVKAETQKNEKILKENCAISKKNLRLFTIFKRLKNEKGEYYRVSDTERAKRIAAAKENIKQFCK</sequence>
<feature type="transmembrane region" description="Helical" evidence="1">
    <location>
        <begin position="12"/>
        <end position="32"/>
    </location>
</feature>
<evidence type="ECO:0000259" key="2">
    <source>
        <dbReference type="Pfam" id="PF13511"/>
    </source>
</evidence>
<keyword evidence="1" id="KW-0812">Transmembrane</keyword>
<organism evidence="3">
    <name type="scientific">hydrothermal vent metagenome</name>
    <dbReference type="NCBI Taxonomy" id="652676"/>
    <lineage>
        <taxon>unclassified sequences</taxon>
        <taxon>metagenomes</taxon>
        <taxon>ecological metagenomes</taxon>
    </lineage>
</organism>
<proteinExistence type="predicted"/>
<keyword evidence="1" id="KW-1133">Transmembrane helix</keyword>
<dbReference type="AlphaFoldDB" id="A0A3B0ZDL3"/>
<accession>A0A3B0ZDL3</accession>
<gene>
    <name evidence="3" type="ORF">MNBD_GAMMA22-2754</name>
</gene>
<name>A0A3B0ZDL3_9ZZZZ</name>